<dbReference type="PANTHER" id="PTHR36819">
    <property type="entry name" value="REGULATOR OF PHOSPHOLIPASE D SRF1"/>
    <property type="match status" value="1"/>
</dbReference>
<dbReference type="InterPro" id="IPR037737">
    <property type="entry name" value="Srf1"/>
</dbReference>
<reference evidence="2" key="1">
    <citation type="journal article" date="2020" name="Stud. Mycol.">
        <title>101 Dothideomycetes genomes: a test case for predicting lifestyles and emergence of pathogens.</title>
        <authorList>
            <person name="Haridas S."/>
            <person name="Albert R."/>
            <person name="Binder M."/>
            <person name="Bloem J."/>
            <person name="Labutti K."/>
            <person name="Salamov A."/>
            <person name="Andreopoulos B."/>
            <person name="Baker S."/>
            <person name="Barry K."/>
            <person name="Bills G."/>
            <person name="Bluhm B."/>
            <person name="Cannon C."/>
            <person name="Castanera R."/>
            <person name="Culley D."/>
            <person name="Daum C."/>
            <person name="Ezra D."/>
            <person name="Gonzalez J."/>
            <person name="Henrissat B."/>
            <person name="Kuo A."/>
            <person name="Liang C."/>
            <person name="Lipzen A."/>
            <person name="Lutzoni F."/>
            <person name="Magnuson J."/>
            <person name="Mondo S."/>
            <person name="Nolan M."/>
            <person name="Ohm R."/>
            <person name="Pangilinan J."/>
            <person name="Park H.-J."/>
            <person name="Ramirez L."/>
            <person name="Alfaro M."/>
            <person name="Sun H."/>
            <person name="Tritt A."/>
            <person name="Yoshinaga Y."/>
            <person name="Zwiers L.-H."/>
            <person name="Turgeon B."/>
            <person name="Goodwin S."/>
            <person name="Spatafora J."/>
            <person name="Crous P."/>
            <person name="Grigoriev I."/>
        </authorList>
    </citation>
    <scope>NUCLEOTIDE SEQUENCE</scope>
    <source>
        <strain evidence="2">Tuck. ex Michener</strain>
    </source>
</reference>
<dbReference type="GO" id="GO:0000324">
    <property type="term" value="C:fungal-type vacuole"/>
    <property type="evidence" value="ECO:0007669"/>
    <property type="project" value="TreeGrafter"/>
</dbReference>
<feature type="transmembrane region" description="Helical" evidence="1">
    <location>
        <begin position="157"/>
        <end position="181"/>
    </location>
</feature>
<organism evidence="2 3">
    <name type="scientific">Viridothelium virens</name>
    <name type="common">Speckled blister lichen</name>
    <name type="synonym">Trypethelium virens</name>
    <dbReference type="NCBI Taxonomy" id="1048519"/>
    <lineage>
        <taxon>Eukaryota</taxon>
        <taxon>Fungi</taxon>
        <taxon>Dikarya</taxon>
        <taxon>Ascomycota</taxon>
        <taxon>Pezizomycotina</taxon>
        <taxon>Dothideomycetes</taxon>
        <taxon>Dothideomycetes incertae sedis</taxon>
        <taxon>Trypetheliales</taxon>
        <taxon>Trypetheliaceae</taxon>
        <taxon>Viridothelium</taxon>
    </lineage>
</organism>
<keyword evidence="1" id="KW-1133">Transmembrane helix</keyword>
<accession>A0A6A6H6S6</accession>
<feature type="transmembrane region" description="Helical" evidence="1">
    <location>
        <begin position="284"/>
        <end position="308"/>
    </location>
</feature>
<feature type="transmembrane region" description="Helical" evidence="1">
    <location>
        <begin position="193"/>
        <end position="212"/>
    </location>
</feature>
<dbReference type="OrthoDB" id="2589563at2759"/>
<keyword evidence="1" id="KW-0812">Transmembrane</keyword>
<dbReference type="GO" id="GO:0071944">
    <property type="term" value="C:cell periphery"/>
    <property type="evidence" value="ECO:0007669"/>
    <property type="project" value="TreeGrafter"/>
</dbReference>
<evidence type="ECO:0000313" key="2">
    <source>
        <dbReference type="EMBL" id="KAF2233657.1"/>
    </source>
</evidence>
<proteinExistence type="predicted"/>
<feature type="transmembrane region" description="Helical" evidence="1">
    <location>
        <begin position="232"/>
        <end position="253"/>
    </location>
</feature>
<keyword evidence="3" id="KW-1185">Reference proteome</keyword>
<keyword evidence="1" id="KW-0472">Membrane</keyword>
<dbReference type="Proteomes" id="UP000800092">
    <property type="component" value="Unassembled WGS sequence"/>
</dbReference>
<dbReference type="AlphaFoldDB" id="A0A6A6H6S6"/>
<protein>
    <recommendedName>
        <fullName evidence="4">Regulator of phospholipase D SRF1</fullName>
    </recommendedName>
</protein>
<sequence length="315" mass="35763">MASDQLDATDDNVDRRRAVRTLPPYVRTFDEEDARWLQHQTTPNVPLTTAQAPRANAPRGRRFDHLREREPVIITQPMQASAPMWRSFMRATALPATEPGERVSQQWLRQHMPDMDGLWTRQSPEEEKVKNVPLLKRMERWPAVIRHTVLRNPFIPLIFRIIVLTCSVTALGLGVTIYNLIRSGPCSWRSTSSLMAIIVDSPAVPYLLYVTWDEYTSKPLGLRKPAAKIRLIFLDLYFIIFDASNLTLAFLSLTDNREACLPTDSGPNPLACVSDRDICARKKALSGVLLVALVAWVLTFSVSVFRVIERVSGRQ</sequence>
<name>A0A6A6H6S6_VIRVR</name>
<evidence type="ECO:0008006" key="4">
    <source>
        <dbReference type="Google" id="ProtNLM"/>
    </source>
</evidence>
<evidence type="ECO:0000256" key="1">
    <source>
        <dbReference type="SAM" id="Phobius"/>
    </source>
</evidence>
<dbReference type="PANTHER" id="PTHR36819:SF1">
    <property type="entry name" value="REGULATOR OF PHOSPHOLIPASE D SRF1"/>
    <property type="match status" value="1"/>
</dbReference>
<evidence type="ECO:0000313" key="3">
    <source>
        <dbReference type="Proteomes" id="UP000800092"/>
    </source>
</evidence>
<dbReference type="EMBL" id="ML991805">
    <property type="protein sequence ID" value="KAF2233657.1"/>
    <property type="molecule type" value="Genomic_DNA"/>
</dbReference>
<gene>
    <name evidence="2" type="ORF">EV356DRAFT_533654</name>
</gene>